<feature type="region of interest" description="Disordered" evidence="1">
    <location>
        <begin position="169"/>
        <end position="189"/>
    </location>
</feature>
<protein>
    <recommendedName>
        <fullName evidence="6">Extracellular membrane protein CFEM domain-containing protein</fullName>
    </recommendedName>
</protein>
<evidence type="ECO:0000313" key="4">
    <source>
        <dbReference type="EMBL" id="KAF8874386.1"/>
    </source>
</evidence>
<proteinExistence type="predicted"/>
<dbReference type="EMBL" id="JADNYJ010000215">
    <property type="protein sequence ID" value="KAF8874386.1"/>
    <property type="molecule type" value="Genomic_DNA"/>
</dbReference>
<dbReference type="AlphaFoldDB" id="A0A9P5N8W2"/>
<name>A0A9P5N8W2_GYMJU</name>
<evidence type="ECO:0000256" key="1">
    <source>
        <dbReference type="SAM" id="MobiDB-lite"/>
    </source>
</evidence>
<feature type="compositionally biased region" description="Low complexity" evidence="1">
    <location>
        <begin position="129"/>
        <end position="142"/>
    </location>
</feature>
<keyword evidence="3" id="KW-0732">Signal</keyword>
<gene>
    <name evidence="4" type="ORF">CPB84DRAFT_1966983</name>
</gene>
<keyword evidence="2" id="KW-0472">Membrane</keyword>
<keyword evidence="5" id="KW-1185">Reference proteome</keyword>
<sequence length="269" mass="27794">MYCAVSIFLSSLVLSARQVSALQVMKRSTIEVLLPRQVTTSSCSATCTPFQSALNSCTTTACFCTTAIANSLQQCVNCALEGNTDATMLNAAEQLVSDFELVCGTFPIPSVTINTASGPSSTPLSATNTASHSGSLPSTSLTTSDLATSTVMTPDVPFTLPTTIQQITIGPSGNSGASTTATSPSTSSTGTITFGGLTSRGSRGGIVDFVLVTMCGVLGILSFSDLRRLQFVRMSTSVPLQGFILYSFHNALALSSGFQGDYKVHGICG</sequence>
<feature type="chain" id="PRO_5040461810" description="Extracellular membrane protein CFEM domain-containing protein" evidence="3">
    <location>
        <begin position="22"/>
        <end position="269"/>
    </location>
</feature>
<evidence type="ECO:0000256" key="2">
    <source>
        <dbReference type="SAM" id="Phobius"/>
    </source>
</evidence>
<evidence type="ECO:0008006" key="6">
    <source>
        <dbReference type="Google" id="ProtNLM"/>
    </source>
</evidence>
<organism evidence="4 5">
    <name type="scientific">Gymnopilus junonius</name>
    <name type="common">Spectacular rustgill mushroom</name>
    <name type="synonym">Gymnopilus spectabilis subsp. junonius</name>
    <dbReference type="NCBI Taxonomy" id="109634"/>
    <lineage>
        <taxon>Eukaryota</taxon>
        <taxon>Fungi</taxon>
        <taxon>Dikarya</taxon>
        <taxon>Basidiomycota</taxon>
        <taxon>Agaricomycotina</taxon>
        <taxon>Agaricomycetes</taxon>
        <taxon>Agaricomycetidae</taxon>
        <taxon>Agaricales</taxon>
        <taxon>Agaricineae</taxon>
        <taxon>Hymenogastraceae</taxon>
        <taxon>Gymnopilus</taxon>
    </lineage>
</organism>
<feature type="region of interest" description="Disordered" evidence="1">
    <location>
        <begin position="117"/>
        <end position="142"/>
    </location>
</feature>
<keyword evidence="2" id="KW-0812">Transmembrane</keyword>
<keyword evidence="2" id="KW-1133">Transmembrane helix</keyword>
<dbReference type="OrthoDB" id="3062033at2759"/>
<comment type="caution">
    <text evidence="4">The sequence shown here is derived from an EMBL/GenBank/DDBJ whole genome shotgun (WGS) entry which is preliminary data.</text>
</comment>
<feature type="compositionally biased region" description="Low complexity" evidence="1">
    <location>
        <begin position="170"/>
        <end position="189"/>
    </location>
</feature>
<feature type="signal peptide" evidence="3">
    <location>
        <begin position="1"/>
        <end position="21"/>
    </location>
</feature>
<dbReference type="Proteomes" id="UP000724874">
    <property type="component" value="Unassembled WGS sequence"/>
</dbReference>
<evidence type="ECO:0000313" key="5">
    <source>
        <dbReference type="Proteomes" id="UP000724874"/>
    </source>
</evidence>
<feature type="compositionally biased region" description="Polar residues" evidence="1">
    <location>
        <begin position="117"/>
        <end position="128"/>
    </location>
</feature>
<reference evidence="4" key="1">
    <citation type="submission" date="2020-11" db="EMBL/GenBank/DDBJ databases">
        <authorList>
            <consortium name="DOE Joint Genome Institute"/>
            <person name="Ahrendt S."/>
            <person name="Riley R."/>
            <person name="Andreopoulos W."/>
            <person name="LaButti K."/>
            <person name="Pangilinan J."/>
            <person name="Ruiz-duenas F.J."/>
            <person name="Barrasa J.M."/>
            <person name="Sanchez-Garcia M."/>
            <person name="Camarero S."/>
            <person name="Miyauchi S."/>
            <person name="Serrano A."/>
            <person name="Linde D."/>
            <person name="Babiker R."/>
            <person name="Drula E."/>
            <person name="Ayuso-Fernandez I."/>
            <person name="Pacheco R."/>
            <person name="Padilla G."/>
            <person name="Ferreira P."/>
            <person name="Barriuso J."/>
            <person name="Kellner H."/>
            <person name="Castanera R."/>
            <person name="Alfaro M."/>
            <person name="Ramirez L."/>
            <person name="Pisabarro A.G."/>
            <person name="Kuo A."/>
            <person name="Tritt A."/>
            <person name="Lipzen A."/>
            <person name="He G."/>
            <person name="Yan M."/>
            <person name="Ng V."/>
            <person name="Cullen D."/>
            <person name="Martin F."/>
            <person name="Rosso M.-N."/>
            <person name="Henrissat B."/>
            <person name="Hibbett D."/>
            <person name="Martinez A.T."/>
            <person name="Grigoriev I.V."/>
        </authorList>
    </citation>
    <scope>NUCLEOTIDE SEQUENCE</scope>
    <source>
        <strain evidence="4">AH 44721</strain>
    </source>
</reference>
<feature type="transmembrane region" description="Helical" evidence="2">
    <location>
        <begin position="206"/>
        <end position="224"/>
    </location>
</feature>
<accession>A0A9P5N8W2</accession>
<evidence type="ECO:0000256" key="3">
    <source>
        <dbReference type="SAM" id="SignalP"/>
    </source>
</evidence>